<proteinExistence type="evidence at transcript level"/>
<name>I4DQI6_PAPXU</name>
<sequence length="52" mass="5792">GFEKRPRSSGCLSNWTQEKDTRIQRTTSEWTGLNPTPNSGLKTKPTSTQLLG</sequence>
<feature type="region of interest" description="Disordered" evidence="1">
    <location>
        <begin position="1"/>
        <end position="52"/>
    </location>
</feature>
<evidence type="ECO:0000256" key="1">
    <source>
        <dbReference type="SAM" id="MobiDB-lite"/>
    </source>
</evidence>
<feature type="compositionally biased region" description="Polar residues" evidence="1">
    <location>
        <begin position="24"/>
        <end position="52"/>
    </location>
</feature>
<feature type="non-terminal residue" evidence="2">
    <location>
        <position position="1"/>
    </location>
</feature>
<accession>I4DQI6</accession>
<dbReference type="AlphaFoldDB" id="I4DQI6"/>
<reference evidence="2" key="1">
    <citation type="journal article" date="2012" name="BMC Biol.">
        <title>Comprehensive microarray-based analysis for stage-specific larval camouflage pattern-associated genes in the swallowtail butterfly, Papilio xuthus.</title>
        <authorList>
            <person name="Futahashi R."/>
            <person name="Shirataki H."/>
            <person name="Narita T."/>
            <person name="Mita K."/>
            <person name="Fujiwara H."/>
        </authorList>
    </citation>
    <scope>NUCLEOTIDE SEQUENCE</scope>
    <source>
        <tissue evidence="2">Epidermis</tissue>
    </source>
</reference>
<dbReference type="EMBL" id="AK404204">
    <property type="protein sequence ID" value="BAM20176.1"/>
    <property type="molecule type" value="mRNA"/>
</dbReference>
<organism evidence="2">
    <name type="scientific">Papilio xuthus</name>
    <name type="common">Asian swallowtail butterfly</name>
    <dbReference type="NCBI Taxonomy" id="66420"/>
    <lineage>
        <taxon>Eukaryota</taxon>
        <taxon>Metazoa</taxon>
        <taxon>Ecdysozoa</taxon>
        <taxon>Arthropoda</taxon>
        <taxon>Hexapoda</taxon>
        <taxon>Insecta</taxon>
        <taxon>Pterygota</taxon>
        <taxon>Neoptera</taxon>
        <taxon>Endopterygota</taxon>
        <taxon>Lepidoptera</taxon>
        <taxon>Glossata</taxon>
        <taxon>Ditrysia</taxon>
        <taxon>Papilionoidea</taxon>
        <taxon>Papilionidae</taxon>
        <taxon>Papilioninae</taxon>
        <taxon>Papilio</taxon>
    </lineage>
</organism>
<protein>
    <submittedName>
        <fullName evidence="2">Uncharacterized protein</fullName>
    </submittedName>
</protein>
<evidence type="ECO:0000313" key="2">
    <source>
        <dbReference type="EMBL" id="BAM20176.1"/>
    </source>
</evidence>